<sequence>CPGCGKSFHGNSKLHRRKHLGMRPYRCSECGRSFSYSSAFLKHQR</sequence>
<dbReference type="EMBL" id="KK929732">
    <property type="protein sequence ID" value="KFQ44575.1"/>
    <property type="molecule type" value="Genomic_DNA"/>
</dbReference>
<evidence type="ECO:0000256" key="6">
    <source>
        <dbReference type="ARBA" id="ARBA00022833"/>
    </source>
</evidence>
<dbReference type="GO" id="GO:0000978">
    <property type="term" value="F:RNA polymerase II cis-regulatory region sequence-specific DNA binding"/>
    <property type="evidence" value="ECO:0007669"/>
    <property type="project" value="TreeGrafter"/>
</dbReference>
<dbReference type="PROSITE" id="PS50157">
    <property type="entry name" value="ZINC_FINGER_C2H2_2"/>
    <property type="match status" value="2"/>
</dbReference>
<comment type="similarity">
    <text evidence="2">Belongs to the krueppel C2H2-type zinc-finger protein family.</text>
</comment>
<accession>A0A091RPF8</accession>
<feature type="domain" description="C2H2-type" evidence="9">
    <location>
        <begin position="1"/>
        <end position="24"/>
    </location>
</feature>
<evidence type="ECO:0000256" key="4">
    <source>
        <dbReference type="ARBA" id="ARBA00022737"/>
    </source>
</evidence>
<evidence type="ECO:0000259" key="9">
    <source>
        <dbReference type="PROSITE" id="PS50157"/>
    </source>
</evidence>
<dbReference type="InterPro" id="IPR036236">
    <property type="entry name" value="Znf_C2H2_sf"/>
</dbReference>
<feature type="non-terminal residue" evidence="10">
    <location>
        <position position="45"/>
    </location>
</feature>
<dbReference type="InterPro" id="IPR013087">
    <property type="entry name" value="Znf_C2H2_type"/>
</dbReference>
<evidence type="ECO:0000256" key="1">
    <source>
        <dbReference type="ARBA" id="ARBA00004123"/>
    </source>
</evidence>
<organism evidence="10 11">
    <name type="scientific">Nestor notabilis</name>
    <name type="common">Kea</name>
    <dbReference type="NCBI Taxonomy" id="176057"/>
    <lineage>
        <taxon>Eukaryota</taxon>
        <taxon>Metazoa</taxon>
        <taxon>Chordata</taxon>
        <taxon>Craniata</taxon>
        <taxon>Vertebrata</taxon>
        <taxon>Euteleostomi</taxon>
        <taxon>Archelosauria</taxon>
        <taxon>Archosauria</taxon>
        <taxon>Dinosauria</taxon>
        <taxon>Saurischia</taxon>
        <taxon>Theropoda</taxon>
        <taxon>Coelurosauria</taxon>
        <taxon>Aves</taxon>
        <taxon>Neognathae</taxon>
        <taxon>Neoaves</taxon>
        <taxon>Telluraves</taxon>
        <taxon>Australaves</taxon>
        <taxon>Psittaciformes</taxon>
        <taxon>Psittacidae</taxon>
        <taxon>Nestor</taxon>
    </lineage>
</organism>
<name>A0A091RPF8_NESNO</name>
<keyword evidence="4" id="KW-0677">Repeat</keyword>
<dbReference type="GO" id="GO:0000981">
    <property type="term" value="F:DNA-binding transcription factor activity, RNA polymerase II-specific"/>
    <property type="evidence" value="ECO:0007669"/>
    <property type="project" value="TreeGrafter"/>
</dbReference>
<keyword evidence="3" id="KW-0479">Metal-binding</keyword>
<evidence type="ECO:0000313" key="10">
    <source>
        <dbReference type="EMBL" id="KFQ44575.1"/>
    </source>
</evidence>
<feature type="non-terminal residue" evidence="10">
    <location>
        <position position="1"/>
    </location>
</feature>
<dbReference type="PANTHER" id="PTHR23226">
    <property type="entry name" value="ZINC FINGER AND SCAN DOMAIN-CONTAINING"/>
    <property type="match status" value="1"/>
</dbReference>
<dbReference type="PANTHER" id="PTHR23226:SF416">
    <property type="entry name" value="FI01424P"/>
    <property type="match status" value="1"/>
</dbReference>
<keyword evidence="5 8" id="KW-0863">Zinc-finger</keyword>
<protein>
    <submittedName>
        <fullName evidence="10">Zinc finger protein 154</fullName>
    </submittedName>
</protein>
<evidence type="ECO:0000256" key="3">
    <source>
        <dbReference type="ARBA" id="ARBA00022723"/>
    </source>
</evidence>
<evidence type="ECO:0000313" key="11">
    <source>
        <dbReference type="Proteomes" id="UP000053840"/>
    </source>
</evidence>
<keyword evidence="7" id="KW-0539">Nucleus</keyword>
<comment type="subcellular location">
    <subcellularLocation>
        <location evidence="1">Nucleus</location>
    </subcellularLocation>
</comment>
<proteinExistence type="inferred from homology"/>
<dbReference type="Gene3D" id="3.30.160.60">
    <property type="entry name" value="Classic Zinc Finger"/>
    <property type="match status" value="1"/>
</dbReference>
<dbReference type="AlphaFoldDB" id="A0A091RPF8"/>
<evidence type="ECO:0000256" key="2">
    <source>
        <dbReference type="ARBA" id="ARBA00006991"/>
    </source>
</evidence>
<dbReference type="Pfam" id="PF00096">
    <property type="entry name" value="zf-C2H2"/>
    <property type="match status" value="1"/>
</dbReference>
<evidence type="ECO:0000256" key="5">
    <source>
        <dbReference type="ARBA" id="ARBA00022771"/>
    </source>
</evidence>
<reference evidence="10 11" key="1">
    <citation type="submission" date="2014-04" db="EMBL/GenBank/DDBJ databases">
        <title>Genome evolution of avian class.</title>
        <authorList>
            <person name="Zhang G."/>
            <person name="Li C."/>
        </authorList>
    </citation>
    <scope>NUCLEOTIDE SEQUENCE [LARGE SCALE GENOMIC DNA]</scope>
    <source>
        <strain evidence="10">BGI_N333</strain>
    </source>
</reference>
<dbReference type="FunFam" id="3.30.160.60:FF:000135">
    <property type="entry name" value="Zinc finger protein 358"/>
    <property type="match status" value="1"/>
</dbReference>
<feature type="domain" description="C2H2-type" evidence="9">
    <location>
        <begin position="25"/>
        <end position="45"/>
    </location>
</feature>
<evidence type="ECO:0000256" key="7">
    <source>
        <dbReference type="ARBA" id="ARBA00023242"/>
    </source>
</evidence>
<keyword evidence="11" id="KW-1185">Reference proteome</keyword>
<dbReference type="GO" id="GO:0008270">
    <property type="term" value="F:zinc ion binding"/>
    <property type="evidence" value="ECO:0007669"/>
    <property type="project" value="UniProtKB-KW"/>
</dbReference>
<dbReference type="SUPFAM" id="SSF57667">
    <property type="entry name" value="beta-beta-alpha zinc fingers"/>
    <property type="match status" value="1"/>
</dbReference>
<keyword evidence="6" id="KW-0862">Zinc</keyword>
<evidence type="ECO:0000256" key="8">
    <source>
        <dbReference type="PROSITE-ProRule" id="PRU00042"/>
    </source>
</evidence>
<gene>
    <name evidence="10" type="ORF">N333_11327</name>
</gene>
<dbReference type="GO" id="GO:0005634">
    <property type="term" value="C:nucleus"/>
    <property type="evidence" value="ECO:0007669"/>
    <property type="project" value="UniProtKB-SubCell"/>
</dbReference>
<dbReference type="Proteomes" id="UP000053840">
    <property type="component" value="Unassembled WGS sequence"/>
</dbReference>